<gene>
    <name evidence="1" type="ORF">DERYTH_LOCUS20013</name>
</gene>
<organism evidence="1 2">
    <name type="scientific">Dentiscutata erythropus</name>
    <dbReference type="NCBI Taxonomy" id="1348616"/>
    <lineage>
        <taxon>Eukaryota</taxon>
        <taxon>Fungi</taxon>
        <taxon>Fungi incertae sedis</taxon>
        <taxon>Mucoromycota</taxon>
        <taxon>Glomeromycotina</taxon>
        <taxon>Glomeromycetes</taxon>
        <taxon>Diversisporales</taxon>
        <taxon>Gigasporaceae</taxon>
        <taxon>Dentiscutata</taxon>
    </lineage>
</organism>
<dbReference type="EMBL" id="CAJVPY010022889">
    <property type="protein sequence ID" value="CAG8783936.1"/>
    <property type="molecule type" value="Genomic_DNA"/>
</dbReference>
<keyword evidence="2" id="KW-1185">Reference proteome</keyword>
<evidence type="ECO:0000313" key="2">
    <source>
        <dbReference type="Proteomes" id="UP000789405"/>
    </source>
</evidence>
<proteinExistence type="predicted"/>
<protein>
    <submittedName>
        <fullName evidence="1">28361_t:CDS:1</fullName>
    </submittedName>
</protein>
<evidence type="ECO:0000313" key="1">
    <source>
        <dbReference type="EMBL" id="CAG8783936.1"/>
    </source>
</evidence>
<name>A0A9N9JMH1_9GLOM</name>
<reference evidence="1" key="1">
    <citation type="submission" date="2021-06" db="EMBL/GenBank/DDBJ databases">
        <authorList>
            <person name="Kallberg Y."/>
            <person name="Tangrot J."/>
            <person name="Rosling A."/>
        </authorList>
    </citation>
    <scope>NUCLEOTIDE SEQUENCE</scope>
    <source>
        <strain evidence="1">MA453B</strain>
    </source>
</reference>
<sequence>DISLDSVLVCATLLLVTTLTDITLADSLRITNSALAKFADGIVNR</sequence>
<dbReference type="Proteomes" id="UP000789405">
    <property type="component" value="Unassembled WGS sequence"/>
</dbReference>
<feature type="non-terminal residue" evidence="1">
    <location>
        <position position="1"/>
    </location>
</feature>
<dbReference type="AlphaFoldDB" id="A0A9N9JMH1"/>
<accession>A0A9N9JMH1</accession>
<comment type="caution">
    <text evidence="1">The sequence shown here is derived from an EMBL/GenBank/DDBJ whole genome shotgun (WGS) entry which is preliminary data.</text>
</comment>